<proteinExistence type="predicted"/>
<evidence type="ECO:0000313" key="3">
    <source>
        <dbReference type="Proteomes" id="UP001594351"/>
    </source>
</evidence>
<keyword evidence="3" id="KW-1185">Reference proteome</keyword>
<accession>A0ABV6Z067</accession>
<dbReference type="CDD" id="cd22231">
    <property type="entry name" value="RHH_NikR_HicB-like"/>
    <property type="match status" value="1"/>
</dbReference>
<comment type="caution">
    <text evidence="2">The sequence shown here is derived from an EMBL/GenBank/DDBJ whole genome shotgun (WGS) entry which is preliminary data.</text>
</comment>
<gene>
    <name evidence="2" type="ORF">ACFL27_16175</name>
</gene>
<protein>
    <submittedName>
        <fullName evidence="2">Ribbon-helix-helix domain-containing protein</fullName>
    </submittedName>
</protein>
<reference evidence="2 3" key="1">
    <citation type="submission" date="2024-09" db="EMBL/GenBank/DDBJ databases">
        <title>Laminarin stimulates single cell rates of sulfate reduction while oxygen inhibits transcriptomic activity in coastal marine sediment.</title>
        <authorList>
            <person name="Lindsay M."/>
            <person name="Orcutt B."/>
            <person name="Emerson D."/>
            <person name="Stepanauskas R."/>
            <person name="D'Angelo T."/>
        </authorList>
    </citation>
    <scope>NUCLEOTIDE SEQUENCE [LARGE SCALE GENOMIC DNA]</scope>
    <source>
        <strain evidence="2">SAG AM-311-K15</strain>
    </source>
</reference>
<dbReference type="InterPro" id="IPR013321">
    <property type="entry name" value="Arc_rbn_hlx_hlx"/>
</dbReference>
<sequence>MKTIQMTIDDELLQMIDRITQRKKTSRSAFIREAVKKYLHRLDIEELELKHKAGYCSIPVKEGEFDIWEDEQIWEDK</sequence>
<name>A0ABV6Z067_UNCC1</name>
<organism evidence="2 3">
    <name type="scientific">candidate division CSSED10-310 bacterium</name>
    <dbReference type="NCBI Taxonomy" id="2855610"/>
    <lineage>
        <taxon>Bacteria</taxon>
        <taxon>Bacteria division CSSED10-310</taxon>
    </lineage>
</organism>
<dbReference type="Pfam" id="PF01402">
    <property type="entry name" value="RHH_1"/>
    <property type="match status" value="1"/>
</dbReference>
<feature type="domain" description="Ribbon-helix-helix protein CopG" evidence="1">
    <location>
        <begin position="3"/>
        <end position="41"/>
    </location>
</feature>
<dbReference type="Proteomes" id="UP001594351">
    <property type="component" value="Unassembled WGS sequence"/>
</dbReference>
<dbReference type="InterPro" id="IPR002145">
    <property type="entry name" value="CopG"/>
</dbReference>
<dbReference type="Gene3D" id="1.10.1220.10">
    <property type="entry name" value="Met repressor-like"/>
    <property type="match status" value="1"/>
</dbReference>
<dbReference type="InterPro" id="IPR010985">
    <property type="entry name" value="Ribbon_hlx_hlx"/>
</dbReference>
<dbReference type="SUPFAM" id="SSF47598">
    <property type="entry name" value="Ribbon-helix-helix"/>
    <property type="match status" value="1"/>
</dbReference>
<evidence type="ECO:0000313" key="2">
    <source>
        <dbReference type="EMBL" id="MFC1851728.1"/>
    </source>
</evidence>
<dbReference type="EMBL" id="JBHPBY010000219">
    <property type="protein sequence ID" value="MFC1851728.1"/>
    <property type="molecule type" value="Genomic_DNA"/>
</dbReference>
<evidence type="ECO:0000259" key="1">
    <source>
        <dbReference type="Pfam" id="PF01402"/>
    </source>
</evidence>